<evidence type="ECO:0000256" key="2">
    <source>
        <dbReference type="SAM" id="SignalP"/>
    </source>
</evidence>
<dbReference type="EMBL" id="SMTF01000001">
    <property type="protein sequence ID" value="TDK28388.1"/>
    <property type="molecule type" value="Genomic_DNA"/>
</dbReference>
<dbReference type="RefSeq" id="WP_133320210.1">
    <property type="nucleotide sequence ID" value="NZ_SMTF01000001.1"/>
</dbReference>
<feature type="domain" description="YCII-related" evidence="3">
    <location>
        <begin position="57"/>
        <end position="134"/>
    </location>
</feature>
<dbReference type="SUPFAM" id="SSF54909">
    <property type="entry name" value="Dimeric alpha+beta barrel"/>
    <property type="match status" value="1"/>
</dbReference>
<reference evidence="4 5" key="1">
    <citation type="submission" date="2019-03" db="EMBL/GenBank/DDBJ databases">
        <title>Luteimonas zhaokaii sp.nov., isolated from the rectal contents of Plateau pika in Yushu, Qinghai Province, China.</title>
        <authorList>
            <person name="Zhang G."/>
        </authorList>
    </citation>
    <scope>NUCLEOTIDE SEQUENCE [LARGE SCALE GENOMIC DNA]</scope>
    <source>
        <strain evidence="4 5">B9</strain>
    </source>
</reference>
<accession>A0A4R5U3W1</accession>
<gene>
    <name evidence="4" type="ORF">E2F46_00375</name>
</gene>
<sequence length="167" mass="17610">MNFLPLMAGLCLAIGMPPGVDAAAMGPTAVANAGQGHDAALARQLGADERGMRRYVLVILKTGPARVPDGPERDAMFAGHFANMAAWSAAGKLVLAGPFLQDAEGWRGLYVFAVADRDEARALAESDPVVRQGEMVAEYHDWYGTAALMQVPMLHETLVPPASPDPG</sequence>
<evidence type="ECO:0000256" key="1">
    <source>
        <dbReference type="ARBA" id="ARBA00007689"/>
    </source>
</evidence>
<dbReference type="AlphaFoldDB" id="A0A4R5U3W1"/>
<comment type="similarity">
    <text evidence="1">Belongs to the YciI family.</text>
</comment>
<comment type="caution">
    <text evidence="4">The sequence shown here is derived from an EMBL/GenBank/DDBJ whole genome shotgun (WGS) entry which is preliminary data.</text>
</comment>
<keyword evidence="2" id="KW-0732">Signal</keyword>
<dbReference type="Proteomes" id="UP000294796">
    <property type="component" value="Unassembled WGS sequence"/>
</dbReference>
<evidence type="ECO:0000259" key="3">
    <source>
        <dbReference type="Pfam" id="PF03795"/>
    </source>
</evidence>
<evidence type="ECO:0000313" key="4">
    <source>
        <dbReference type="EMBL" id="TDK28388.1"/>
    </source>
</evidence>
<feature type="chain" id="PRO_5020515863" description="YCII-related domain-containing protein" evidence="2">
    <location>
        <begin position="23"/>
        <end position="167"/>
    </location>
</feature>
<name>A0A4R5U3W1_9GAMM</name>
<dbReference type="OrthoDB" id="8481699at2"/>
<dbReference type="Pfam" id="PF03795">
    <property type="entry name" value="YCII"/>
    <property type="match status" value="1"/>
</dbReference>
<evidence type="ECO:0000313" key="5">
    <source>
        <dbReference type="Proteomes" id="UP000294796"/>
    </source>
</evidence>
<proteinExistence type="inferred from homology"/>
<feature type="signal peptide" evidence="2">
    <location>
        <begin position="1"/>
        <end position="22"/>
    </location>
</feature>
<dbReference type="Gene3D" id="3.30.70.1060">
    <property type="entry name" value="Dimeric alpha+beta barrel"/>
    <property type="match status" value="1"/>
</dbReference>
<protein>
    <recommendedName>
        <fullName evidence="3">YCII-related domain-containing protein</fullName>
    </recommendedName>
</protein>
<organism evidence="4 5">
    <name type="scientific">Luteimonas aestuarii</name>
    <dbReference type="NCBI Taxonomy" id="453837"/>
    <lineage>
        <taxon>Bacteria</taxon>
        <taxon>Pseudomonadati</taxon>
        <taxon>Pseudomonadota</taxon>
        <taxon>Gammaproteobacteria</taxon>
        <taxon>Lysobacterales</taxon>
        <taxon>Lysobacteraceae</taxon>
        <taxon>Luteimonas</taxon>
    </lineage>
</organism>
<dbReference type="InterPro" id="IPR005545">
    <property type="entry name" value="YCII"/>
</dbReference>
<dbReference type="InterPro" id="IPR011008">
    <property type="entry name" value="Dimeric_a/b-barrel"/>
</dbReference>
<keyword evidence="5" id="KW-1185">Reference proteome</keyword>